<dbReference type="AlphaFoldDB" id="M2R256"/>
<gene>
    <name evidence="2" type="ORF">CERSUDRAFT_88320</name>
</gene>
<dbReference type="OrthoDB" id="2804351at2759"/>
<dbReference type="Proteomes" id="UP000016930">
    <property type="component" value="Unassembled WGS sequence"/>
</dbReference>
<feature type="compositionally biased region" description="Basic residues" evidence="1">
    <location>
        <begin position="14"/>
        <end position="24"/>
    </location>
</feature>
<dbReference type="EMBL" id="KB445812">
    <property type="protein sequence ID" value="EMD32322.1"/>
    <property type="molecule type" value="Genomic_DNA"/>
</dbReference>
<keyword evidence="3" id="KW-1185">Reference proteome</keyword>
<organism evidence="2 3">
    <name type="scientific">Ceriporiopsis subvermispora (strain B)</name>
    <name type="common">White-rot fungus</name>
    <name type="synonym">Gelatoporia subvermispora</name>
    <dbReference type="NCBI Taxonomy" id="914234"/>
    <lineage>
        <taxon>Eukaryota</taxon>
        <taxon>Fungi</taxon>
        <taxon>Dikarya</taxon>
        <taxon>Basidiomycota</taxon>
        <taxon>Agaricomycotina</taxon>
        <taxon>Agaricomycetes</taxon>
        <taxon>Polyporales</taxon>
        <taxon>Gelatoporiaceae</taxon>
        <taxon>Gelatoporia</taxon>
    </lineage>
</organism>
<name>M2R256_CERS8</name>
<dbReference type="HOGENOM" id="CLU_2637837_0_0_1"/>
<evidence type="ECO:0000313" key="3">
    <source>
        <dbReference type="Proteomes" id="UP000016930"/>
    </source>
</evidence>
<evidence type="ECO:0000313" key="2">
    <source>
        <dbReference type="EMBL" id="EMD32322.1"/>
    </source>
</evidence>
<accession>M2R256</accession>
<sequence length="77" mass="8438">MLPAAPKPGEQPVRRRRAGRKVKNAKMLAQQADLESRRKRHGAAWHGELHPAGDAAPVALDGLHESWRAPRVVAVHA</sequence>
<proteinExistence type="predicted"/>
<evidence type="ECO:0000256" key="1">
    <source>
        <dbReference type="SAM" id="MobiDB-lite"/>
    </source>
</evidence>
<reference evidence="2 3" key="1">
    <citation type="journal article" date="2012" name="Proc. Natl. Acad. Sci. U.S.A.">
        <title>Comparative genomics of Ceriporiopsis subvermispora and Phanerochaete chrysosporium provide insight into selective ligninolysis.</title>
        <authorList>
            <person name="Fernandez-Fueyo E."/>
            <person name="Ruiz-Duenas F.J."/>
            <person name="Ferreira P."/>
            <person name="Floudas D."/>
            <person name="Hibbett D.S."/>
            <person name="Canessa P."/>
            <person name="Larrondo L.F."/>
            <person name="James T.Y."/>
            <person name="Seelenfreund D."/>
            <person name="Lobos S."/>
            <person name="Polanco R."/>
            <person name="Tello M."/>
            <person name="Honda Y."/>
            <person name="Watanabe T."/>
            <person name="Watanabe T."/>
            <person name="Ryu J.S."/>
            <person name="Kubicek C.P."/>
            <person name="Schmoll M."/>
            <person name="Gaskell J."/>
            <person name="Hammel K.E."/>
            <person name="St John F.J."/>
            <person name="Vanden Wymelenberg A."/>
            <person name="Sabat G."/>
            <person name="Splinter BonDurant S."/>
            <person name="Syed K."/>
            <person name="Yadav J.S."/>
            <person name="Doddapaneni H."/>
            <person name="Subramanian V."/>
            <person name="Lavin J.L."/>
            <person name="Oguiza J.A."/>
            <person name="Perez G."/>
            <person name="Pisabarro A.G."/>
            <person name="Ramirez L."/>
            <person name="Santoyo F."/>
            <person name="Master E."/>
            <person name="Coutinho P.M."/>
            <person name="Henrissat B."/>
            <person name="Lombard V."/>
            <person name="Magnuson J.K."/>
            <person name="Kuees U."/>
            <person name="Hori C."/>
            <person name="Igarashi K."/>
            <person name="Samejima M."/>
            <person name="Held B.W."/>
            <person name="Barry K.W."/>
            <person name="LaButti K.M."/>
            <person name="Lapidus A."/>
            <person name="Lindquist E.A."/>
            <person name="Lucas S.M."/>
            <person name="Riley R."/>
            <person name="Salamov A.A."/>
            <person name="Hoffmeister D."/>
            <person name="Schwenk D."/>
            <person name="Hadar Y."/>
            <person name="Yarden O."/>
            <person name="de Vries R.P."/>
            <person name="Wiebenga A."/>
            <person name="Stenlid J."/>
            <person name="Eastwood D."/>
            <person name="Grigoriev I.V."/>
            <person name="Berka R.M."/>
            <person name="Blanchette R.A."/>
            <person name="Kersten P."/>
            <person name="Martinez A.T."/>
            <person name="Vicuna R."/>
            <person name="Cullen D."/>
        </authorList>
    </citation>
    <scope>NUCLEOTIDE SEQUENCE [LARGE SCALE GENOMIC DNA]</scope>
    <source>
        <strain evidence="2 3">B</strain>
    </source>
</reference>
<protein>
    <submittedName>
        <fullName evidence="2">Uncharacterized protein</fullName>
    </submittedName>
</protein>
<feature type="region of interest" description="Disordered" evidence="1">
    <location>
        <begin position="1"/>
        <end position="42"/>
    </location>
</feature>